<evidence type="ECO:0000256" key="1">
    <source>
        <dbReference type="ARBA" id="ARBA00023125"/>
    </source>
</evidence>
<gene>
    <name evidence="3" type="ORF">OL599_23490</name>
</gene>
<evidence type="ECO:0000313" key="4">
    <source>
        <dbReference type="Proteomes" id="UP001165679"/>
    </source>
</evidence>
<evidence type="ECO:0000313" key="3">
    <source>
        <dbReference type="EMBL" id="MCW3477534.1"/>
    </source>
</evidence>
<proteinExistence type="predicted"/>
<dbReference type="AlphaFoldDB" id="A0AA41YPY7"/>
<dbReference type="RefSeq" id="WP_264716505.1">
    <property type="nucleotide sequence ID" value="NZ_JAPDNT010000040.1"/>
</dbReference>
<keyword evidence="4" id="KW-1185">Reference proteome</keyword>
<dbReference type="GO" id="GO:0003677">
    <property type="term" value="F:DNA binding"/>
    <property type="evidence" value="ECO:0007669"/>
    <property type="project" value="UniProtKB-KW"/>
</dbReference>
<keyword evidence="1" id="KW-0238">DNA-binding</keyword>
<reference evidence="3" key="2">
    <citation type="submission" date="2022-10" db="EMBL/GenBank/DDBJ databases">
        <authorList>
            <person name="Trinh H.N."/>
        </authorList>
    </citation>
    <scope>NUCLEOTIDE SEQUENCE</scope>
    <source>
        <strain evidence="3">RN2-1</strain>
    </source>
</reference>
<comment type="caution">
    <text evidence="3">The sequence shown here is derived from an EMBL/GenBank/DDBJ whole genome shotgun (WGS) entry which is preliminary data.</text>
</comment>
<reference evidence="3" key="1">
    <citation type="submission" date="2022-09" db="EMBL/GenBank/DDBJ databases">
        <title>Rhodovastum sp. nov. RN2-1 isolated from soil in Seongnam, South Korea.</title>
        <authorList>
            <person name="Le N.T."/>
        </authorList>
    </citation>
    <scope>NUCLEOTIDE SEQUENCE</scope>
    <source>
        <strain evidence="3">RN2-1</strain>
    </source>
</reference>
<organism evidence="3 4">
    <name type="scientific">Limobrevibacterium gyesilva</name>
    <dbReference type="NCBI Taxonomy" id="2991712"/>
    <lineage>
        <taxon>Bacteria</taxon>
        <taxon>Pseudomonadati</taxon>
        <taxon>Pseudomonadota</taxon>
        <taxon>Alphaproteobacteria</taxon>
        <taxon>Acetobacterales</taxon>
        <taxon>Acetobacteraceae</taxon>
        <taxon>Limobrevibacterium</taxon>
    </lineage>
</organism>
<sequence>MVEDLDVQAVTVSARGDVDGPGSNVARKAGLNRAILSVGWGTATRMLGYKTVWYGAELVRVPAVGTSQTCRMRGHRDPDSWPSRDVFRCTACGYV</sequence>
<dbReference type="InterPro" id="IPR010095">
    <property type="entry name" value="Cas12f1-like_TNB"/>
</dbReference>
<evidence type="ECO:0000259" key="2">
    <source>
        <dbReference type="Pfam" id="PF07282"/>
    </source>
</evidence>
<accession>A0AA41YPY7</accession>
<dbReference type="EMBL" id="JAPDNT010000040">
    <property type="protein sequence ID" value="MCW3477534.1"/>
    <property type="molecule type" value="Genomic_DNA"/>
</dbReference>
<name>A0AA41YPY7_9PROT</name>
<feature type="domain" description="Cas12f1-like TNB" evidence="2">
    <location>
        <begin position="40"/>
        <end position="95"/>
    </location>
</feature>
<dbReference type="Pfam" id="PF07282">
    <property type="entry name" value="Cas12f1-like_TNB"/>
    <property type="match status" value="1"/>
</dbReference>
<dbReference type="Proteomes" id="UP001165679">
    <property type="component" value="Unassembled WGS sequence"/>
</dbReference>
<protein>
    <submittedName>
        <fullName evidence="3">Transposase</fullName>
    </submittedName>
</protein>